<protein>
    <submittedName>
        <fullName evidence="1">Uncharacterized protein</fullName>
    </submittedName>
</protein>
<sequence length="121" mass="13394">MNPNFSTRASLCRCLEGEASWLEAQVEWVLLVLVGDVLEIMVTSDEEPHEAQEKCYEAETKSTVKYYYYDGNLEVDVGPWVAEDSKHAVVAWVVEDLEVVAVAAVFVNVVTAAKNAVVTVL</sequence>
<organism evidence="1 2">
    <name type="scientific">Portunus trituberculatus</name>
    <name type="common">Swimming crab</name>
    <name type="synonym">Neptunus trituberculatus</name>
    <dbReference type="NCBI Taxonomy" id="210409"/>
    <lineage>
        <taxon>Eukaryota</taxon>
        <taxon>Metazoa</taxon>
        <taxon>Ecdysozoa</taxon>
        <taxon>Arthropoda</taxon>
        <taxon>Crustacea</taxon>
        <taxon>Multicrustacea</taxon>
        <taxon>Malacostraca</taxon>
        <taxon>Eumalacostraca</taxon>
        <taxon>Eucarida</taxon>
        <taxon>Decapoda</taxon>
        <taxon>Pleocyemata</taxon>
        <taxon>Brachyura</taxon>
        <taxon>Eubrachyura</taxon>
        <taxon>Portunoidea</taxon>
        <taxon>Portunidae</taxon>
        <taxon>Portuninae</taxon>
        <taxon>Portunus</taxon>
    </lineage>
</organism>
<dbReference type="AlphaFoldDB" id="A0A5B7D195"/>
<comment type="caution">
    <text evidence="1">The sequence shown here is derived from an EMBL/GenBank/DDBJ whole genome shotgun (WGS) entry which is preliminary data.</text>
</comment>
<reference evidence="1 2" key="1">
    <citation type="submission" date="2019-05" db="EMBL/GenBank/DDBJ databases">
        <title>Another draft genome of Portunus trituberculatus and its Hox gene families provides insights of decapod evolution.</title>
        <authorList>
            <person name="Jeong J.-H."/>
            <person name="Song I."/>
            <person name="Kim S."/>
            <person name="Choi T."/>
            <person name="Kim D."/>
            <person name="Ryu S."/>
            <person name="Kim W."/>
        </authorList>
    </citation>
    <scope>NUCLEOTIDE SEQUENCE [LARGE SCALE GENOMIC DNA]</scope>
    <source>
        <tissue evidence="1">Muscle</tissue>
    </source>
</reference>
<dbReference type="Proteomes" id="UP000324222">
    <property type="component" value="Unassembled WGS sequence"/>
</dbReference>
<gene>
    <name evidence="1" type="ORF">E2C01_008222</name>
</gene>
<accession>A0A5B7D195</accession>
<keyword evidence="2" id="KW-1185">Reference proteome</keyword>
<evidence type="ECO:0000313" key="1">
    <source>
        <dbReference type="EMBL" id="MPC15430.1"/>
    </source>
</evidence>
<evidence type="ECO:0000313" key="2">
    <source>
        <dbReference type="Proteomes" id="UP000324222"/>
    </source>
</evidence>
<dbReference type="EMBL" id="VSRR010000427">
    <property type="protein sequence ID" value="MPC15430.1"/>
    <property type="molecule type" value="Genomic_DNA"/>
</dbReference>
<proteinExistence type="predicted"/>
<name>A0A5B7D195_PORTR</name>